<evidence type="ECO:0000313" key="1">
    <source>
        <dbReference type="EMBL" id="KAG0144760.1"/>
    </source>
</evidence>
<dbReference type="OrthoDB" id="10560538at2759"/>
<dbReference type="EMBL" id="MU167289">
    <property type="protein sequence ID" value="KAG0144760.1"/>
    <property type="molecule type" value="Genomic_DNA"/>
</dbReference>
<dbReference type="Proteomes" id="UP000886653">
    <property type="component" value="Unassembled WGS sequence"/>
</dbReference>
<protein>
    <submittedName>
        <fullName evidence="1">Uncharacterized protein</fullName>
    </submittedName>
</protein>
<reference evidence="1" key="1">
    <citation type="submission" date="2013-11" db="EMBL/GenBank/DDBJ databases">
        <title>Genome sequence of the fusiform rust pathogen reveals effectors for host alternation and coevolution with pine.</title>
        <authorList>
            <consortium name="DOE Joint Genome Institute"/>
            <person name="Smith K."/>
            <person name="Pendleton A."/>
            <person name="Kubisiak T."/>
            <person name="Anderson C."/>
            <person name="Salamov A."/>
            <person name="Aerts A."/>
            <person name="Riley R."/>
            <person name="Clum A."/>
            <person name="Lindquist E."/>
            <person name="Ence D."/>
            <person name="Campbell M."/>
            <person name="Kronenberg Z."/>
            <person name="Feau N."/>
            <person name="Dhillon B."/>
            <person name="Hamelin R."/>
            <person name="Burleigh J."/>
            <person name="Smith J."/>
            <person name="Yandell M."/>
            <person name="Nelson C."/>
            <person name="Grigoriev I."/>
            <person name="Davis J."/>
        </authorList>
    </citation>
    <scope>NUCLEOTIDE SEQUENCE</scope>
    <source>
        <strain evidence="1">G11</strain>
    </source>
</reference>
<sequence>MEESVEDVVLVQEINRKLENINKYNQEVDELEFDGTNISTWKSETETAIFIMTNISDYWESKGPAKDSMVEIVIDKCALRMIYLTINKQLCELIRKCRSAHDAMTIIENHF</sequence>
<proteinExistence type="predicted"/>
<comment type="caution">
    <text evidence="1">The sequence shown here is derived from an EMBL/GenBank/DDBJ whole genome shotgun (WGS) entry which is preliminary data.</text>
</comment>
<name>A0A9P6TAM4_9BASI</name>
<accession>A0A9P6TAM4</accession>
<evidence type="ECO:0000313" key="2">
    <source>
        <dbReference type="Proteomes" id="UP000886653"/>
    </source>
</evidence>
<keyword evidence="2" id="KW-1185">Reference proteome</keyword>
<gene>
    <name evidence="1" type="ORF">CROQUDRAFT_46859</name>
</gene>
<dbReference type="AlphaFoldDB" id="A0A9P6TAM4"/>
<organism evidence="1 2">
    <name type="scientific">Cronartium quercuum f. sp. fusiforme G11</name>
    <dbReference type="NCBI Taxonomy" id="708437"/>
    <lineage>
        <taxon>Eukaryota</taxon>
        <taxon>Fungi</taxon>
        <taxon>Dikarya</taxon>
        <taxon>Basidiomycota</taxon>
        <taxon>Pucciniomycotina</taxon>
        <taxon>Pucciniomycetes</taxon>
        <taxon>Pucciniales</taxon>
        <taxon>Coleosporiaceae</taxon>
        <taxon>Cronartium</taxon>
    </lineage>
</organism>